<dbReference type="RefSeq" id="WP_143381949.1">
    <property type="nucleotide sequence ID" value="NZ_CP041637.1"/>
</dbReference>
<feature type="compositionally biased region" description="Acidic residues" evidence="1">
    <location>
        <begin position="159"/>
        <end position="174"/>
    </location>
</feature>
<accession>A0A516GU41</accession>
<proteinExistence type="predicted"/>
<feature type="region of interest" description="Disordered" evidence="1">
    <location>
        <begin position="130"/>
        <end position="240"/>
    </location>
</feature>
<evidence type="ECO:0000256" key="1">
    <source>
        <dbReference type="SAM" id="MobiDB-lite"/>
    </source>
</evidence>
<dbReference type="EMBL" id="CP041637">
    <property type="protein sequence ID" value="QDO95041.1"/>
    <property type="molecule type" value="Genomic_DNA"/>
</dbReference>
<feature type="compositionally biased region" description="Acidic residues" evidence="1">
    <location>
        <begin position="185"/>
        <end position="215"/>
    </location>
</feature>
<evidence type="ECO:0000313" key="2">
    <source>
        <dbReference type="EMBL" id="QDO95041.1"/>
    </source>
</evidence>
<name>A0A516GU41_9FLAO</name>
<dbReference type="KEGG" id="fop:FNB79_14030"/>
<protein>
    <recommendedName>
        <fullName evidence="4">Calcium-binding protein</fullName>
    </recommendedName>
</protein>
<dbReference type="Proteomes" id="UP000319209">
    <property type="component" value="Chromosome"/>
</dbReference>
<dbReference type="Gene3D" id="4.10.1080.10">
    <property type="entry name" value="TSP type-3 repeat"/>
    <property type="match status" value="1"/>
</dbReference>
<dbReference type="InterPro" id="IPR028974">
    <property type="entry name" value="TSP_type-3_rpt"/>
</dbReference>
<evidence type="ECO:0000313" key="3">
    <source>
        <dbReference type="Proteomes" id="UP000319209"/>
    </source>
</evidence>
<dbReference type="PROSITE" id="PS51257">
    <property type="entry name" value="PROKAR_LIPOPROTEIN"/>
    <property type="match status" value="1"/>
</dbReference>
<dbReference type="GO" id="GO:0005509">
    <property type="term" value="F:calcium ion binding"/>
    <property type="evidence" value="ECO:0007669"/>
    <property type="project" value="InterPro"/>
</dbReference>
<organism evidence="2 3">
    <name type="scientific">Formosa sediminum</name>
    <dbReference type="NCBI Taxonomy" id="2594004"/>
    <lineage>
        <taxon>Bacteria</taxon>
        <taxon>Pseudomonadati</taxon>
        <taxon>Bacteroidota</taxon>
        <taxon>Flavobacteriia</taxon>
        <taxon>Flavobacteriales</taxon>
        <taxon>Flavobacteriaceae</taxon>
        <taxon>Formosa</taxon>
    </lineage>
</organism>
<dbReference type="OrthoDB" id="1159446at2"/>
<feature type="compositionally biased region" description="Acidic residues" evidence="1">
    <location>
        <begin position="130"/>
        <end position="152"/>
    </location>
</feature>
<gene>
    <name evidence="2" type="ORF">FNB79_14030</name>
</gene>
<sequence length="306" mass="33728">MRKFSFILCLSLVSFISCDDGDIITAEFDFDSTYENCGELVFYNIKDDPYESLSLQITDPELTLADLLEVEDDNTLVTTIDISASNPFNYRSYDNDPSDFFCNDVPPSDVTITNDLESTSGEATITTILTEDDNDGIPADVEDANLDGDDDPSTNPTDTDGDGIPDYLDDDDDGDNIKTSSESPNYDEDEGEFVDSLDTDGDGIPDYLDPDDDGDGVLTRDEENKTQDQNPANDITFSSVGADYLNPDVATKVPATAYRQHTIQQSYEVTTVLTNIQLPGVSQDVFYLGTLDDDDTETERYVTPDF</sequence>
<dbReference type="AlphaFoldDB" id="A0A516GU41"/>
<reference evidence="2 3" key="1">
    <citation type="submission" date="2019-07" db="EMBL/GenBank/DDBJ databases">
        <title>Genome sequencing for Formosa sp. PS13.</title>
        <authorList>
            <person name="Park S.-J."/>
        </authorList>
    </citation>
    <scope>NUCLEOTIDE SEQUENCE [LARGE SCALE GENOMIC DNA]</scope>
    <source>
        <strain evidence="2 3">PS13</strain>
    </source>
</reference>
<keyword evidence="3" id="KW-1185">Reference proteome</keyword>
<feature type="compositionally biased region" description="Polar residues" evidence="1">
    <location>
        <begin position="227"/>
        <end position="239"/>
    </location>
</feature>
<evidence type="ECO:0008006" key="4">
    <source>
        <dbReference type="Google" id="ProtNLM"/>
    </source>
</evidence>